<dbReference type="KEGG" id="cpro:CPRO_02550"/>
<evidence type="ECO:0000256" key="6">
    <source>
        <dbReference type="ARBA" id="ARBA00022840"/>
    </source>
</evidence>
<keyword evidence="5" id="KW-0547">Nucleotide-binding</keyword>
<keyword evidence="3" id="KW-1003">Cell membrane</keyword>
<sequence>MEPVKAIEMKGISKAFGSVKANENVNLTVYNGEIHALLGENGAGKSTLMSMLSGIYTPDSGSISILGKEVDFSSPKDSIALGIGMIHQHFKLVEVMTAKENMVMGSKGIALRGKQLTKEMQTICDQYGLDIKPDKKVYEMSVGEKQTLEIIKVLYRGAKILILDEPTAVLTPQEIKRLFAILRNMKEQGCAVVIITHKLNEVMEISDRITVLRRGQSIETVETKDVEVNRLIEMMVGKKVDLELEKPHCTQENPLLKVDGLHVSTKENKHALEDITFDLFAGEILGIAGVAGSGQKEICETIAGLLPAEKGRIFFENANILGKSPRDIIRLGIRMGFIPEDRLGMGLVGSMDMVHNMILRDYPNQPGFFLHRKESTKKAERLVEQLEILTPGVHHPIKKLSGGNIQKILLGREIDSNPKVLITAYPARGLDIGASYKIYDLLNEQKKKGVGVLFIGEDLDVLMALCDRIMVFCGGKMTGIVNPEEITKEDIGLLMAGGALEKEVKS</sequence>
<accession>A0A110A6Z9</accession>
<proteinExistence type="predicted"/>
<dbReference type="CDD" id="cd03215">
    <property type="entry name" value="ABC_Carb_Monos_II"/>
    <property type="match status" value="1"/>
</dbReference>
<dbReference type="GO" id="GO:0005524">
    <property type="term" value="F:ATP binding"/>
    <property type="evidence" value="ECO:0007669"/>
    <property type="project" value="UniProtKB-KW"/>
</dbReference>
<keyword evidence="4" id="KW-0677">Repeat</keyword>
<dbReference type="Pfam" id="PF00005">
    <property type="entry name" value="ABC_tran"/>
    <property type="match status" value="2"/>
</dbReference>
<dbReference type="InterPro" id="IPR017871">
    <property type="entry name" value="ABC_transporter-like_CS"/>
</dbReference>
<dbReference type="SUPFAM" id="SSF52540">
    <property type="entry name" value="P-loop containing nucleoside triphosphate hydrolases"/>
    <property type="match status" value="2"/>
</dbReference>
<name>A0A110A6Z9_ANAPI</name>
<dbReference type="InterPro" id="IPR003439">
    <property type="entry name" value="ABC_transporter-like_ATP-bd"/>
</dbReference>
<dbReference type="GO" id="GO:0016887">
    <property type="term" value="F:ATP hydrolysis activity"/>
    <property type="evidence" value="ECO:0007669"/>
    <property type="project" value="InterPro"/>
</dbReference>
<dbReference type="PROSITE" id="PS00211">
    <property type="entry name" value="ABC_TRANSPORTER_1"/>
    <property type="match status" value="1"/>
</dbReference>
<evidence type="ECO:0000313" key="13">
    <source>
        <dbReference type="Proteomes" id="UP000184204"/>
    </source>
</evidence>
<keyword evidence="10" id="KW-0378">Hydrolase</keyword>
<evidence type="ECO:0000256" key="4">
    <source>
        <dbReference type="ARBA" id="ARBA00022737"/>
    </source>
</evidence>
<evidence type="ECO:0000313" key="11">
    <source>
        <dbReference type="EMBL" id="SHE27634.1"/>
    </source>
</evidence>
<reference evidence="11" key="4">
    <citation type="submission" date="2016-11" db="EMBL/GenBank/DDBJ databases">
        <authorList>
            <person name="Varghese N."/>
            <person name="Submissions S."/>
        </authorList>
    </citation>
    <scope>NUCLEOTIDE SEQUENCE</scope>
    <source>
        <strain evidence="11">DSM 1682</strain>
    </source>
</reference>
<feature type="domain" description="ABC transporter" evidence="9">
    <location>
        <begin position="7"/>
        <end position="239"/>
    </location>
</feature>
<evidence type="ECO:0000256" key="2">
    <source>
        <dbReference type="ARBA" id="ARBA00022448"/>
    </source>
</evidence>
<dbReference type="RefSeq" id="WP_066046936.1">
    <property type="nucleotide sequence ID" value="NZ_CP014223.1"/>
</dbReference>
<dbReference type="InterPro" id="IPR003593">
    <property type="entry name" value="AAA+_ATPase"/>
</dbReference>
<evidence type="ECO:0000256" key="5">
    <source>
        <dbReference type="ARBA" id="ARBA00022741"/>
    </source>
</evidence>
<reference evidence="10 12" key="1">
    <citation type="journal article" date="2016" name="Genome Announc.">
        <title>Complete Genome Sequence of the Amino Acid-Fermenting Clostridium propionicum X2 (DSM 1682).</title>
        <authorList>
            <person name="Poehlein A."/>
            <person name="Schlien K."/>
            <person name="Chowdhury N.P."/>
            <person name="Gottschalk G."/>
            <person name="Buckel W."/>
            <person name="Daniel R."/>
        </authorList>
    </citation>
    <scope>NUCLEOTIDE SEQUENCE [LARGE SCALE GENOMIC DNA]</scope>
    <source>
        <strain evidence="10 12">X2</strain>
    </source>
</reference>
<dbReference type="SMART" id="SM00382">
    <property type="entry name" value="AAA"/>
    <property type="match status" value="2"/>
</dbReference>
<gene>
    <name evidence="10" type="primary">mglA_1</name>
    <name evidence="10" type="ORF">CPRO_02550</name>
    <name evidence="11" type="ORF">SAMN02745151_00097</name>
</gene>
<dbReference type="Gene3D" id="3.40.50.300">
    <property type="entry name" value="P-loop containing nucleotide triphosphate hydrolases"/>
    <property type="match status" value="2"/>
</dbReference>
<dbReference type="CDD" id="cd03216">
    <property type="entry name" value="ABC_Carb_Monos_I"/>
    <property type="match status" value="1"/>
</dbReference>
<dbReference type="PANTHER" id="PTHR43790:SF4">
    <property type="entry name" value="GUANOSINE IMPORT ATP-BINDING PROTEIN NUPO"/>
    <property type="match status" value="1"/>
</dbReference>
<evidence type="ECO:0000256" key="7">
    <source>
        <dbReference type="ARBA" id="ARBA00022967"/>
    </source>
</evidence>
<protein>
    <submittedName>
        <fullName evidence="10">Galactose/methyl galactoside import ATP-binding protein MglA</fullName>
        <ecNumber evidence="10">3.6.3.17</ecNumber>
    </submittedName>
    <submittedName>
        <fullName evidence="11">Simple sugar transport system ATP-binding protein</fullName>
    </submittedName>
</protein>
<evidence type="ECO:0000256" key="8">
    <source>
        <dbReference type="ARBA" id="ARBA00023136"/>
    </source>
</evidence>
<dbReference type="Proteomes" id="UP000184204">
    <property type="component" value="Unassembled WGS sequence"/>
</dbReference>
<evidence type="ECO:0000256" key="1">
    <source>
        <dbReference type="ARBA" id="ARBA00004202"/>
    </source>
</evidence>
<dbReference type="OrthoDB" id="9771863at2"/>
<dbReference type="PROSITE" id="PS50893">
    <property type="entry name" value="ABC_TRANSPORTER_2"/>
    <property type="match status" value="2"/>
</dbReference>
<dbReference type="EMBL" id="CP014223">
    <property type="protein sequence ID" value="AMJ39878.1"/>
    <property type="molecule type" value="Genomic_DNA"/>
</dbReference>
<dbReference type="PANTHER" id="PTHR43790">
    <property type="entry name" value="CARBOHYDRATE TRANSPORT ATP-BINDING PROTEIN MG119-RELATED"/>
    <property type="match status" value="1"/>
</dbReference>
<dbReference type="EC" id="3.6.3.17" evidence="10"/>
<reference evidence="13" key="3">
    <citation type="submission" date="2016-11" db="EMBL/GenBank/DDBJ databases">
        <authorList>
            <person name="Jaros S."/>
            <person name="Januszkiewicz K."/>
            <person name="Wedrychowicz H."/>
        </authorList>
    </citation>
    <scope>NUCLEOTIDE SEQUENCE [LARGE SCALE GENOMIC DNA]</scope>
    <source>
        <strain evidence="13">DSM 1682</strain>
    </source>
</reference>
<comment type="subcellular location">
    <subcellularLocation>
        <location evidence="1">Cell membrane</location>
        <topology evidence="1">Peripheral membrane protein</topology>
    </subcellularLocation>
</comment>
<evidence type="ECO:0000313" key="10">
    <source>
        <dbReference type="EMBL" id="AMJ39878.1"/>
    </source>
</evidence>
<dbReference type="AlphaFoldDB" id="A0A110A6Z9"/>
<feature type="domain" description="ABC transporter" evidence="9">
    <location>
        <begin position="256"/>
        <end position="499"/>
    </location>
</feature>
<evidence type="ECO:0000256" key="3">
    <source>
        <dbReference type="ARBA" id="ARBA00022475"/>
    </source>
</evidence>
<keyword evidence="12" id="KW-1185">Reference proteome</keyword>
<dbReference type="EMBL" id="FQUA01000001">
    <property type="protein sequence ID" value="SHE27634.1"/>
    <property type="molecule type" value="Genomic_DNA"/>
</dbReference>
<dbReference type="GO" id="GO:0005886">
    <property type="term" value="C:plasma membrane"/>
    <property type="evidence" value="ECO:0007669"/>
    <property type="project" value="UniProtKB-SubCell"/>
</dbReference>
<keyword evidence="8" id="KW-0472">Membrane</keyword>
<keyword evidence="6 11" id="KW-0067">ATP-binding</keyword>
<dbReference type="InterPro" id="IPR050107">
    <property type="entry name" value="ABC_carbohydrate_import_ATPase"/>
</dbReference>
<evidence type="ECO:0000313" key="12">
    <source>
        <dbReference type="Proteomes" id="UP000068026"/>
    </source>
</evidence>
<evidence type="ECO:0000259" key="9">
    <source>
        <dbReference type="PROSITE" id="PS50893"/>
    </source>
</evidence>
<keyword evidence="2" id="KW-0813">Transport</keyword>
<dbReference type="Proteomes" id="UP000068026">
    <property type="component" value="Chromosome"/>
</dbReference>
<keyword evidence="7" id="KW-1278">Translocase</keyword>
<organism evidence="11 13">
    <name type="scientific">Anaerotignum propionicum DSM 1682</name>
    <dbReference type="NCBI Taxonomy" id="991789"/>
    <lineage>
        <taxon>Bacteria</taxon>
        <taxon>Bacillati</taxon>
        <taxon>Bacillota</taxon>
        <taxon>Clostridia</taxon>
        <taxon>Lachnospirales</taxon>
        <taxon>Anaerotignaceae</taxon>
        <taxon>Anaerotignum</taxon>
    </lineage>
</organism>
<reference evidence="12" key="2">
    <citation type="submission" date="2016-01" db="EMBL/GenBank/DDBJ databases">
        <authorList>
            <person name="Poehlein A."/>
            <person name="Schlien K."/>
            <person name="Gottschalk G."/>
            <person name="Buckel W."/>
            <person name="Daniel R."/>
        </authorList>
    </citation>
    <scope>NUCLEOTIDE SEQUENCE [LARGE SCALE GENOMIC DNA]</scope>
    <source>
        <strain evidence="12">X2</strain>
    </source>
</reference>
<keyword evidence="11" id="KW-0762">Sugar transport</keyword>
<dbReference type="FunFam" id="3.40.50.300:FF:000127">
    <property type="entry name" value="Ribose import ATP-binding protein RbsA"/>
    <property type="match status" value="1"/>
</dbReference>
<dbReference type="InterPro" id="IPR027417">
    <property type="entry name" value="P-loop_NTPase"/>
</dbReference>